<evidence type="ECO:0000313" key="8">
    <source>
        <dbReference type="Proteomes" id="UP001159405"/>
    </source>
</evidence>
<accession>A0ABN8RPC5</accession>
<dbReference type="SMART" id="SM00409">
    <property type="entry name" value="IG"/>
    <property type="match status" value="1"/>
</dbReference>
<dbReference type="InterPro" id="IPR003599">
    <property type="entry name" value="Ig_sub"/>
</dbReference>
<dbReference type="InterPro" id="IPR051170">
    <property type="entry name" value="Neural/epithelial_adhesion"/>
</dbReference>
<dbReference type="Pfam" id="PF13927">
    <property type="entry name" value="Ig_3"/>
    <property type="match status" value="1"/>
</dbReference>
<evidence type="ECO:0000259" key="6">
    <source>
        <dbReference type="PROSITE" id="PS50835"/>
    </source>
</evidence>
<gene>
    <name evidence="7" type="ORF">PLOB_00023277</name>
</gene>
<feature type="signal peptide" evidence="5">
    <location>
        <begin position="1"/>
        <end position="27"/>
    </location>
</feature>
<organism evidence="7 8">
    <name type="scientific">Porites lobata</name>
    <dbReference type="NCBI Taxonomy" id="104759"/>
    <lineage>
        <taxon>Eukaryota</taxon>
        <taxon>Metazoa</taxon>
        <taxon>Cnidaria</taxon>
        <taxon>Anthozoa</taxon>
        <taxon>Hexacorallia</taxon>
        <taxon>Scleractinia</taxon>
        <taxon>Fungiina</taxon>
        <taxon>Poritidae</taxon>
        <taxon>Porites</taxon>
    </lineage>
</organism>
<dbReference type="PANTHER" id="PTHR12231">
    <property type="entry name" value="CTX-RELATED TYPE I TRANSMEMBRANE PROTEIN"/>
    <property type="match status" value="1"/>
</dbReference>
<evidence type="ECO:0000256" key="5">
    <source>
        <dbReference type="SAM" id="SignalP"/>
    </source>
</evidence>
<dbReference type="Proteomes" id="UP001159405">
    <property type="component" value="Unassembled WGS sequence"/>
</dbReference>
<evidence type="ECO:0000256" key="2">
    <source>
        <dbReference type="ARBA" id="ARBA00022737"/>
    </source>
</evidence>
<reference evidence="7 8" key="1">
    <citation type="submission" date="2022-05" db="EMBL/GenBank/DDBJ databases">
        <authorList>
            <consortium name="Genoscope - CEA"/>
            <person name="William W."/>
        </authorList>
    </citation>
    <scope>NUCLEOTIDE SEQUENCE [LARGE SCALE GENOMIC DNA]</scope>
</reference>
<protein>
    <recommendedName>
        <fullName evidence="6">Ig-like domain-containing protein</fullName>
    </recommendedName>
</protein>
<feature type="chain" id="PRO_5045980367" description="Ig-like domain-containing protein" evidence="5">
    <location>
        <begin position="28"/>
        <end position="390"/>
    </location>
</feature>
<comment type="caution">
    <text evidence="7">The sequence shown here is derived from an EMBL/GenBank/DDBJ whole genome shotgun (WGS) entry which is preliminary data.</text>
</comment>
<dbReference type="InterPro" id="IPR013783">
    <property type="entry name" value="Ig-like_fold"/>
</dbReference>
<evidence type="ECO:0000256" key="4">
    <source>
        <dbReference type="ARBA" id="ARBA00023319"/>
    </source>
</evidence>
<dbReference type="InterPro" id="IPR007110">
    <property type="entry name" value="Ig-like_dom"/>
</dbReference>
<sequence length="390" mass="43851">MVASLLFAIHSSLAALLMFVTVHQSEAIGWSKQPTKPTILVEGINNTDQSLVWEFFLESNETVQNVLLQRKKPGEKNPTTFASRLAGSSFTLLDGTYRKEYGTSLPNTLILRNVTNDEEFIYLIVVNYIKNNVAQPRKSDQVELIVYVPPKITKEPVKQSEVDVGQNLMLSCEADGDPTPKIIWTKDGVPFKQFNSSGSDLHLTNVQRGNVGSYRCTATNAYGSTTSIAVVNINCPSNHCQVQYVGITILSVEWDMAFANNRSVKQEIFKANLSSAISRLYSMPHNAEKQLFKLTVVTFRRRSSTCMAVVQLQFQKDVDDPLKPLRDDISDGYLRMFKVERQLDLNPIPTTSSRPTSSRAESKHIQRRGIVGEIILILLFQLFQLFLPEL</sequence>
<evidence type="ECO:0000256" key="1">
    <source>
        <dbReference type="ARBA" id="ARBA00022729"/>
    </source>
</evidence>
<keyword evidence="2" id="KW-0677">Repeat</keyword>
<keyword evidence="4" id="KW-0393">Immunoglobulin domain</keyword>
<dbReference type="SUPFAM" id="SSF48726">
    <property type="entry name" value="Immunoglobulin"/>
    <property type="match status" value="1"/>
</dbReference>
<keyword evidence="1 5" id="KW-0732">Signal</keyword>
<name>A0ABN8RPC5_9CNID</name>
<keyword evidence="8" id="KW-1185">Reference proteome</keyword>
<dbReference type="EMBL" id="CALNXK010000275">
    <property type="protein sequence ID" value="CAH3180390.1"/>
    <property type="molecule type" value="Genomic_DNA"/>
</dbReference>
<dbReference type="PROSITE" id="PS50835">
    <property type="entry name" value="IG_LIKE"/>
    <property type="match status" value="1"/>
</dbReference>
<dbReference type="PANTHER" id="PTHR12231:SF253">
    <property type="entry name" value="DPR-INTERACTING PROTEIN ETA, ISOFORM B-RELATED"/>
    <property type="match status" value="1"/>
</dbReference>
<proteinExistence type="predicted"/>
<evidence type="ECO:0000313" key="7">
    <source>
        <dbReference type="EMBL" id="CAH3180390.1"/>
    </source>
</evidence>
<dbReference type="Gene3D" id="2.60.40.10">
    <property type="entry name" value="Immunoglobulins"/>
    <property type="match status" value="1"/>
</dbReference>
<dbReference type="InterPro" id="IPR036179">
    <property type="entry name" value="Ig-like_dom_sf"/>
</dbReference>
<feature type="domain" description="Ig-like" evidence="6">
    <location>
        <begin position="150"/>
        <end position="232"/>
    </location>
</feature>
<evidence type="ECO:0000256" key="3">
    <source>
        <dbReference type="ARBA" id="ARBA00023157"/>
    </source>
</evidence>
<dbReference type="SMART" id="SM00408">
    <property type="entry name" value="IGc2"/>
    <property type="match status" value="1"/>
</dbReference>
<dbReference type="InterPro" id="IPR003598">
    <property type="entry name" value="Ig_sub2"/>
</dbReference>
<keyword evidence="3" id="KW-1015">Disulfide bond</keyword>